<feature type="compositionally biased region" description="Polar residues" evidence="4">
    <location>
        <begin position="458"/>
        <end position="471"/>
    </location>
</feature>
<dbReference type="GO" id="GO:0008270">
    <property type="term" value="F:zinc ion binding"/>
    <property type="evidence" value="ECO:0007669"/>
    <property type="project" value="InterPro"/>
</dbReference>
<dbReference type="InterPro" id="IPR036864">
    <property type="entry name" value="Zn2-C6_fun-type_DNA-bd_sf"/>
</dbReference>
<dbReference type="PANTHER" id="PTHR23416:SF76">
    <property type="entry name" value="ZN(II)2CYS6 TRANSCRIPTION FACTOR (EUROFUNG)"/>
    <property type="match status" value="1"/>
</dbReference>
<dbReference type="Pfam" id="PF00132">
    <property type="entry name" value="Hexapep"/>
    <property type="match status" value="1"/>
</dbReference>
<evidence type="ECO:0000256" key="4">
    <source>
        <dbReference type="SAM" id="MobiDB-lite"/>
    </source>
</evidence>
<dbReference type="InterPro" id="IPR011004">
    <property type="entry name" value="Trimer_LpxA-like_sf"/>
</dbReference>
<feature type="region of interest" description="Disordered" evidence="4">
    <location>
        <begin position="329"/>
        <end position="570"/>
    </location>
</feature>
<reference evidence="6" key="1">
    <citation type="journal article" date="2020" name="Stud. Mycol.">
        <title>101 Dothideomycetes genomes: a test case for predicting lifestyles and emergence of pathogens.</title>
        <authorList>
            <person name="Haridas S."/>
            <person name="Albert R."/>
            <person name="Binder M."/>
            <person name="Bloem J."/>
            <person name="Labutti K."/>
            <person name="Salamov A."/>
            <person name="Andreopoulos B."/>
            <person name="Baker S."/>
            <person name="Barry K."/>
            <person name="Bills G."/>
            <person name="Bluhm B."/>
            <person name="Cannon C."/>
            <person name="Castanera R."/>
            <person name="Culley D."/>
            <person name="Daum C."/>
            <person name="Ezra D."/>
            <person name="Gonzalez J."/>
            <person name="Henrissat B."/>
            <person name="Kuo A."/>
            <person name="Liang C."/>
            <person name="Lipzen A."/>
            <person name="Lutzoni F."/>
            <person name="Magnuson J."/>
            <person name="Mondo S."/>
            <person name="Nolan M."/>
            <person name="Ohm R."/>
            <person name="Pangilinan J."/>
            <person name="Park H.-J."/>
            <person name="Ramirez L."/>
            <person name="Alfaro M."/>
            <person name="Sun H."/>
            <person name="Tritt A."/>
            <person name="Yoshinaga Y."/>
            <person name="Zwiers L.-H."/>
            <person name="Turgeon B."/>
            <person name="Goodwin S."/>
            <person name="Spatafora J."/>
            <person name="Crous P."/>
            <person name="Grigoriev I."/>
        </authorList>
    </citation>
    <scope>NUCLEOTIDE SEQUENCE</scope>
    <source>
        <strain evidence="6">CBS 279.74</strain>
    </source>
</reference>
<dbReference type="Pfam" id="PF12464">
    <property type="entry name" value="Mac"/>
    <property type="match status" value="1"/>
</dbReference>
<dbReference type="EMBL" id="MU005769">
    <property type="protein sequence ID" value="KAF2710637.1"/>
    <property type="molecule type" value="Genomic_DNA"/>
</dbReference>
<comment type="similarity">
    <text evidence="1">Belongs to the transferase hexapeptide repeat family.</text>
</comment>
<evidence type="ECO:0000313" key="6">
    <source>
        <dbReference type="EMBL" id="KAF2710637.1"/>
    </source>
</evidence>
<dbReference type="SMART" id="SM01266">
    <property type="entry name" value="Mac"/>
    <property type="match status" value="1"/>
</dbReference>
<evidence type="ECO:0000259" key="5">
    <source>
        <dbReference type="PROSITE" id="PS50048"/>
    </source>
</evidence>
<dbReference type="GO" id="GO:0008374">
    <property type="term" value="F:O-acyltransferase activity"/>
    <property type="evidence" value="ECO:0007669"/>
    <property type="project" value="TreeGrafter"/>
</dbReference>
<evidence type="ECO:0000256" key="3">
    <source>
        <dbReference type="ARBA" id="ARBA00023242"/>
    </source>
</evidence>
<dbReference type="InterPro" id="IPR001451">
    <property type="entry name" value="Hexapep"/>
</dbReference>
<dbReference type="OrthoDB" id="25818at2759"/>
<feature type="domain" description="Zn(2)-C6 fungal-type" evidence="5">
    <location>
        <begin position="290"/>
        <end position="318"/>
    </location>
</feature>
<keyword evidence="3" id="KW-0539">Nucleus</keyword>
<accession>A0A6G1KE54</accession>
<keyword evidence="7" id="KW-1185">Reference proteome</keyword>
<dbReference type="Pfam" id="PF00172">
    <property type="entry name" value="Zn_clus"/>
    <property type="match status" value="1"/>
</dbReference>
<evidence type="ECO:0000313" key="7">
    <source>
        <dbReference type="Proteomes" id="UP000799428"/>
    </source>
</evidence>
<feature type="compositionally biased region" description="Polar residues" evidence="4">
    <location>
        <begin position="133"/>
        <end position="147"/>
    </location>
</feature>
<dbReference type="SUPFAM" id="SSF51161">
    <property type="entry name" value="Trimeric LpxA-like enzymes"/>
    <property type="match status" value="1"/>
</dbReference>
<dbReference type="InterPro" id="IPR001138">
    <property type="entry name" value="Zn2Cys6_DnaBD"/>
</dbReference>
<dbReference type="InterPro" id="IPR051159">
    <property type="entry name" value="Hexapeptide_acetyltransf"/>
</dbReference>
<feature type="compositionally biased region" description="Pro residues" evidence="4">
    <location>
        <begin position="497"/>
        <end position="507"/>
    </location>
</feature>
<name>A0A6G1KE54_9PLEO</name>
<dbReference type="Proteomes" id="UP000799428">
    <property type="component" value="Unassembled WGS sequence"/>
</dbReference>
<feature type="compositionally biased region" description="Low complexity" evidence="4">
    <location>
        <begin position="508"/>
        <end position="546"/>
    </location>
</feature>
<dbReference type="CDD" id="cd00067">
    <property type="entry name" value="GAL4"/>
    <property type="match status" value="1"/>
</dbReference>
<feature type="compositionally biased region" description="Pro residues" evidence="4">
    <location>
        <begin position="547"/>
        <end position="565"/>
    </location>
</feature>
<dbReference type="InterPro" id="IPR024688">
    <property type="entry name" value="Mac_dom"/>
</dbReference>
<evidence type="ECO:0000256" key="1">
    <source>
        <dbReference type="ARBA" id="ARBA00007274"/>
    </source>
</evidence>
<dbReference type="Gene3D" id="2.160.10.10">
    <property type="entry name" value="Hexapeptide repeat proteins"/>
    <property type="match status" value="1"/>
</dbReference>
<sequence>MPSMVHAPMMNSVGFMLKDKSRDVPVSAFTAVNGRTSPPSPRRTNGTNGTNSTNGTNNTNGNSSNGNSNTNSTNGNTNSNANSNANANANANVTIPETNHVRPHSRPSAEQSQDLKGPQSGRDEWNAAPRASENGQQNGHHSVSPPLSDQDRSPQSPGKRKRSSSEEENRLYQTPDGTAAPTRRRLESYAARDDSPPNPTMEHSQQRTLPSIDRVDHDRSWQQRESQDVHGSYSSAHHRDSRDMETSPDSMNPHSASQLNSDGVEMTRAGVQVDPKKARKRQFANRTKTGCGTCRRRKKKCDEAKPECINCTRGGFICEGYANKIPWPKNGPVKPHPPLQAKDRFSTDTQGHMYHNHGSSREGQPDPNTTTAGEGGRARPIVVEEHQQPTRNGWGSGWSEPPRASYPPEHQSHALAEYSHAPTPPVLARPPSNDHHAQHAPQGPPSQRQHNPRIYHHTPQTMSQVMNSSPVVTAEATLHHQSQPQSQPQPQSQTQPQQPPPPPPPPHQQLHQQLPLQQVPQQLTHQPPQQALHPSHHQQPMHQSPPAAKPPGPPPAHYVPPPPRPQKTEKEKMLSNEPFMAYHSQLYEERERCKGAIYRFNNTSNTAVEITMDERMRNFRAILAAQWVRQYRGPNPPMAGHLGTQVFVDTPFYCDYGYNISIAECVTIGAQCKFLDSGRITIGRNTEIGPSVTIDTRKVPHDSKSLKGSRGLMIAAEVHIGENVYIGANVTILAGVKIGTGAIIYPGSVVVRDVPRDVVARGNPCEVRSVHWGED</sequence>
<dbReference type="PANTHER" id="PTHR23416">
    <property type="entry name" value="SIALIC ACID SYNTHASE-RELATED"/>
    <property type="match status" value="1"/>
</dbReference>
<dbReference type="AlphaFoldDB" id="A0A6G1KE54"/>
<dbReference type="SMART" id="SM00066">
    <property type="entry name" value="GAL4"/>
    <property type="match status" value="1"/>
</dbReference>
<feature type="compositionally biased region" description="Low complexity" evidence="4">
    <location>
        <begin position="44"/>
        <end position="92"/>
    </location>
</feature>
<keyword evidence="2" id="KW-0808">Transferase</keyword>
<feature type="compositionally biased region" description="Polar residues" evidence="4">
    <location>
        <begin position="247"/>
        <end position="261"/>
    </location>
</feature>
<dbReference type="Gene3D" id="4.10.240.10">
    <property type="entry name" value="Zn(2)-C6 fungal-type DNA-binding domain"/>
    <property type="match status" value="1"/>
</dbReference>
<protein>
    <recommendedName>
        <fullName evidence="5">Zn(2)-C6 fungal-type domain-containing protein</fullName>
    </recommendedName>
</protein>
<organism evidence="6 7">
    <name type="scientific">Pleomassaria siparia CBS 279.74</name>
    <dbReference type="NCBI Taxonomy" id="1314801"/>
    <lineage>
        <taxon>Eukaryota</taxon>
        <taxon>Fungi</taxon>
        <taxon>Dikarya</taxon>
        <taxon>Ascomycota</taxon>
        <taxon>Pezizomycotina</taxon>
        <taxon>Dothideomycetes</taxon>
        <taxon>Pleosporomycetidae</taxon>
        <taxon>Pleosporales</taxon>
        <taxon>Pleomassariaceae</taxon>
        <taxon>Pleomassaria</taxon>
    </lineage>
</organism>
<dbReference type="PROSITE" id="PS50048">
    <property type="entry name" value="ZN2_CY6_FUNGAL_2"/>
    <property type="match status" value="1"/>
</dbReference>
<feature type="compositionally biased region" description="Low complexity" evidence="4">
    <location>
        <begin position="479"/>
        <end position="496"/>
    </location>
</feature>
<dbReference type="GO" id="GO:0000981">
    <property type="term" value="F:DNA-binding transcription factor activity, RNA polymerase II-specific"/>
    <property type="evidence" value="ECO:0007669"/>
    <property type="project" value="InterPro"/>
</dbReference>
<dbReference type="SUPFAM" id="SSF57701">
    <property type="entry name" value="Zn2/Cys6 DNA-binding domain"/>
    <property type="match status" value="1"/>
</dbReference>
<dbReference type="GO" id="GO:0016407">
    <property type="term" value="F:acetyltransferase activity"/>
    <property type="evidence" value="ECO:0007669"/>
    <property type="project" value="InterPro"/>
</dbReference>
<feature type="region of interest" description="Disordered" evidence="4">
    <location>
        <begin position="29"/>
        <end position="296"/>
    </location>
</feature>
<proteinExistence type="inferred from homology"/>
<dbReference type="PROSITE" id="PS00463">
    <property type="entry name" value="ZN2_CY6_FUNGAL_1"/>
    <property type="match status" value="1"/>
</dbReference>
<feature type="compositionally biased region" description="Basic and acidic residues" evidence="4">
    <location>
        <begin position="184"/>
        <end position="195"/>
    </location>
</feature>
<feature type="compositionally biased region" description="Basic and acidic residues" evidence="4">
    <location>
        <begin position="213"/>
        <end position="228"/>
    </location>
</feature>
<gene>
    <name evidence="6" type="ORF">K504DRAFT_431399</name>
</gene>
<evidence type="ECO:0000256" key="2">
    <source>
        <dbReference type="ARBA" id="ARBA00022679"/>
    </source>
</evidence>